<dbReference type="Proteomes" id="UP000015462">
    <property type="component" value="Unassembled WGS sequence"/>
</dbReference>
<feature type="region of interest" description="Disordered" evidence="1">
    <location>
        <begin position="144"/>
        <end position="169"/>
    </location>
</feature>
<dbReference type="AlphaFoldDB" id="A0AB33YZS7"/>
<evidence type="ECO:0000313" key="2">
    <source>
        <dbReference type="EMBL" id="EPD12266.1"/>
    </source>
</evidence>
<proteinExistence type="predicted"/>
<feature type="compositionally biased region" description="Basic residues" evidence="1">
    <location>
        <begin position="158"/>
        <end position="169"/>
    </location>
</feature>
<protein>
    <submittedName>
        <fullName evidence="2">Uncharacterized protein</fullName>
    </submittedName>
</protein>
<evidence type="ECO:0000256" key="1">
    <source>
        <dbReference type="SAM" id="MobiDB-lite"/>
    </source>
</evidence>
<name>A0AB33YZS7_9GAMM</name>
<organism evidence="2 3">
    <name type="scientific">Cycloclasticus pugetii</name>
    <dbReference type="NCBI Taxonomy" id="34068"/>
    <lineage>
        <taxon>Bacteria</taxon>
        <taxon>Pseudomonadati</taxon>
        <taxon>Pseudomonadota</taxon>
        <taxon>Gammaproteobacteria</taxon>
        <taxon>Thiotrichales</taxon>
        <taxon>Piscirickettsiaceae</taxon>
        <taxon>Cycloclasticus</taxon>
    </lineage>
</organism>
<evidence type="ECO:0000313" key="3">
    <source>
        <dbReference type="Proteomes" id="UP000015462"/>
    </source>
</evidence>
<comment type="caution">
    <text evidence="2">The sequence shown here is derived from an EMBL/GenBank/DDBJ whole genome shotgun (WGS) entry which is preliminary data.</text>
</comment>
<accession>A0AB33YZS7</accession>
<gene>
    <name evidence="2" type="ORF">L196_10689</name>
</gene>
<reference evidence="2 3" key="1">
    <citation type="journal article" date="2013" name="Genome Announc.">
        <title>Genome Sequence of the Pyrene- and Fluoranthene-Degrading Bacterium Cycloclasticus sp. Strain PY97M.</title>
        <authorList>
            <person name="Cui Z."/>
            <person name="Xu G."/>
            <person name="Li Q."/>
            <person name="Gao W."/>
            <person name="Zheng L."/>
        </authorList>
    </citation>
    <scope>NUCLEOTIDE SEQUENCE [LARGE SCALE GENOMIC DNA]</scope>
    <source>
        <strain evidence="2 3">PY97M</strain>
    </source>
</reference>
<dbReference type="RefSeq" id="WP_016390965.1">
    <property type="nucleotide sequence ID" value="NZ_KE646811.1"/>
</dbReference>
<dbReference type="EMBL" id="ASHL01000012">
    <property type="protein sequence ID" value="EPD12266.1"/>
    <property type="molecule type" value="Genomic_DNA"/>
</dbReference>
<sequence length="169" mass="19477">MDPISVIFASYLELVSFNVTNKMTDLLGTEIQSVVVEHQNIQVPYSYQLWRIVPKSVCNTYNLNIEEFSRCTLAAKSLFNETCLHLQKGKKEHWKYTKMKNMYCNASMTFKPTIANIREATVKTPLQLARTECNIATAELMGNHNSKTQKKKESSCAKYHHLKQQSKNH</sequence>
<keyword evidence="3" id="KW-1185">Reference proteome</keyword>